<protein>
    <recommendedName>
        <fullName evidence="1">HAT C-terminal dimerisation domain-containing protein</fullName>
    </recommendedName>
</protein>
<feature type="domain" description="HAT C-terminal dimerisation" evidence="1">
    <location>
        <begin position="61"/>
        <end position="99"/>
    </location>
</feature>
<dbReference type="AlphaFoldDB" id="A0A1X7V2N1"/>
<reference evidence="2" key="1">
    <citation type="submission" date="2017-05" db="UniProtKB">
        <authorList>
            <consortium name="EnsemblMetazoa"/>
        </authorList>
    </citation>
    <scope>IDENTIFICATION</scope>
</reference>
<dbReference type="GO" id="GO:0046983">
    <property type="term" value="F:protein dimerization activity"/>
    <property type="evidence" value="ECO:0007669"/>
    <property type="project" value="InterPro"/>
</dbReference>
<dbReference type="InParanoid" id="A0A1X7V2N1"/>
<organism evidence="2">
    <name type="scientific">Amphimedon queenslandica</name>
    <name type="common">Sponge</name>
    <dbReference type="NCBI Taxonomy" id="400682"/>
    <lineage>
        <taxon>Eukaryota</taxon>
        <taxon>Metazoa</taxon>
        <taxon>Porifera</taxon>
        <taxon>Demospongiae</taxon>
        <taxon>Heteroscleromorpha</taxon>
        <taxon>Haplosclerida</taxon>
        <taxon>Niphatidae</taxon>
        <taxon>Amphimedon</taxon>
    </lineage>
</organism>
<accession>A0A1X7V2N1</accession>
<dbReference type="SUPFAM" id="SSF53098">
    <property type="entry name" value="Ribonuclease H-like"/>
    <property type="match status" value="1"/>
</dbReference>
<name>A0A1X7V2N1_AMPQE</name>
<evidence type="ECO:0000313" key="2">
    <source>
        <dbReference type="EnsemblMetazoa" id="Aqu2.1.34059_001"/>
    </source>
</evidence>
<dbReference type="InterPro" id="IPR008906">
    <property type="entry name" value="HATC_C_dom"/>
</dbReference>
<sequence length="107" mass="12225">MENIKLHFISQISFLPIYQDHNINAAEEKPPPTKKSAIEIIFGGDDDKSSTSHSTDNPTDEVTQFMAENAVPKKSSVTSWWKQNSYKYPSLATIARQYLREYFPLSI</sequence>
<dbReference type="EnsemblMetazoa" id="Aqu2.1.34059_001">
    <property type="protein sequence ID" value="Aqu2.1.34059_001"/>
    <property type="gene ID" value="Aqu2.1.34059"/>
</dbReference>
<dbReference type="Pfam" id="PF05699">
    <property type="entry name" value="Dimer_Tnp_hAT"/>
    <property type="match status" value="1"/>
</dbReference>
<dbReference type="InterPro" id="IPR012337">
    <property type="entry name" value="RNaseH-like_sf"/>
</dbReference>
<proteinExistence type="predicted"/>
<evidence type="ECO:0000259" key="1">
    <source>
        <dbReference type="Pfam" id="PF05699"/>
    </source>
</evidence>